<keyword evidence="2" id="KW-1185">Reference proteome</keyword>
<protein>
    <submittedName>
        <fullName evidence="1">Uncharacterized protein</fullName>
    </submittedName>
</protein>
<dbReference type="EMBL" id="ML208399">
    <property type="protein sequence ID" value="TFK66630.1"/>
    <property type="molecule type" value="Genomic_DNA"/>
</dbReference>
<name>A0ACD3ALR1_9AGAR</name>
<accession>A0ACD3ALR1</accession>
<dbReference type="Proteomes" id="UP000308600">
    <property type="component" value="Unassembled WGS sequence"/>
</dbReference>
<sequence length="174" mass="19692">MPRPQLYHTPEEKAAANRAKSKRSYDKYKSHINAHRRSSHRAENPSSVPRPYRRPKRQNKIKITFQPRSLDDITGGVPPSDFLENLVQAYTSSSASDDSIFSVPLAALEVHLKDLQQVEGHVLQEDGAGEKWRVAQQSTQTVQALVRAVEELICSCLVGSITTTHKTHRFMYQN</sequence>
<evidence type="ECO:0000313" key="2">
    <source>
        <dbReference type="Proteomes" id="UP000308600"/>
    </source>
</evidence>
<proteinExistence type="predicted"/>
<organism evidence="1 2">
    <name type="scientific">Pluteus cervinus</name>
    <dbReference type="NCBI Taxonomy" id="181527"/>
    <lineage>
        <taxon>Eukaryota</taxon>
        <taxon>Fungi</taxon>
        <taxon>Dikarya</taxon>
        <taxon>Basidiomycota</taxon>
        <taxon>Agaricomycotina</taxon>
        <taxon>Agaricomycetes</taxon>
        <taxon>Agaricomycetidae</taxon>
        <taxon>Agaricales</taxon>
        <taxon>Pluteineae</taxon>
        <taxon>Pluteaceae</taxon>
        <taxon>Pluteus</taxon>
    </lineage>
</organism>
<evidence type="ECO:0000313" key="1">
    <source>
        <dbReference type="EMBL" id="TFK66630.1"/>
    </source>
</evidence>
<reference evidence="1 2" key="1">
    <citation type="journal article" date="2019" name="Nat. Ecol. Evol.">
        <title>Megaphylogeny resolves global patterns of mushroom evolution.</title>
        <authorList>
            <person name="Varga T."/>
            <person name="Krizsan K."/>
            <person name="Foldi C."/>
            <person name="Dima B."/>
            <person name="Sanchez-Garcia M."/>
            <person name="Sanchez-Ramirez S."/>
            <person name="Szollosi G.J."/>
            <person name="Szarkandi J.G."/>
            <person name="Papp V."/>
            <person name="Albert L."/>
            <person name="Andreopoulos W."/>
            <person name="Angelini C."/>
            <person name="Antonin V."/>
            <person name="Barry K.W."/>
            <person name="Bougher N.L."/>
            <person name="Buchanan P."/>
            <person name="Buyck B."/>
            <person name="Bense V."/>
            <person name="Catcheside P."/>
            <person name="Chovatia M."/>
            <person name="Cooper J."/>
            <person name="Damon W."/>
            <person name="Desjardin D."/>
            <person name="Finy P."/>
            <person name="Geml J."/>
            <person name="Haridas S."/>
            <person name="Hughes K."/>
            <person name="Justo A."/>
            <person name="Karasinski D."/>
            <person name="Kautmanova I."/>
            <person name="Kiss B."/>
            <person name="Kocsube S."/>
            <person name="Kotiranta H."/>
            <person name="LaButti K.M."/>
            <person name="Lechner B.E."/>
            <person name="Liimatainen K."/>
            <person name="Lipzen A."/>
            <person name="Lukacs Z."/>
            <person name="Mihaltcheva S."/>
            <person name="Morgado L.N."/>
            <person name="Niskanen T."/>
            <person name="Noordeloos M.E."/>
            <person name="Ohm R.A."/>
            <person name="Ortiz-Santana B."/>
            <person name="Ovrebo C."/>
            <person name="Racz N."/>
            <person name="Riley R."/>
            <person name="Savchenko A."/>
            <person name="Shiryaev A."/>
            <person name="Soop K."/>
            <person name="Spirin V."/>
            <person name="Szebenyi C."/>
            <person name="Tomsovsky M."/>
            <person name="Tulloss R.E."/>
            <person name="Uehling J."/>
            <person name="Grigoriev I.V."/>
            <person name="Vagvolgyi C."/>
            <person name="Papp T."/>
            <person name="Martin F.M."/>
            <person name="Miettinen O."/>
            <person name="Hibbett D.S."/>
            <person name="Nagy L.G."/>
        </authorList>
    </citation>
    <scope>NUCLEOTIDE SEQUENCE [LARGE SCALE GENOMIC DNA]</scope>
    <source>
        <strain evidence="1 2">NL-1719</strain>
    </source>
</reference>
<gene>
    <name evidence="1" type="ORF">BDN72DRAFT_899681</name>
</gene>